<sequence>MRAARQSNLSALKEHLLGAVLVAFDTAGGSREFGGIKNTSNVSELGFSVLCTDIATSTLGSNGQEFSEANDTRDLTIQLHQRGKGIERTSGRILHAQATEVEDLVCDFFTDLPGRRILVMYDPRQELKWITSNLPCLAEMFDAMVDVQELVDYHSLESRAAETRKHERMGLRSALIAMRFAKPVASATRTVNYCCRILQVLGGLVQSRPFNLPEARSRFSLFESLPKRNKRHRFAVRIKPSNGQRLPLWRPADVAAAFKDHKGLCAVGLNWQNAHIKQEGVRVWWLLFYDYQTMHTFYKSMDGQTFKGLEIRVIPDFKERDSLDAKIT</sequence>
<name>A0A9P4PU10_9PLEO</name>
<gene>
    <name evidence="1" type="ORF">P171DRAFT_502600</name>
</gene>
<dbReference type="EMBL" id="MU001493">
    <property type="protein sequence ID" value="KAF2450197.1"/>
    <property type="molecule type" value="Genomic_DNA"/>
</dbReference>
<keyword evidence="2" id="KW-1185">Reference proteome</keyword>
<reference evidence="1" key="1">
    <citation type="journal article" date="2020" name="Stud. Mycol.">
        <title>101 Dothideomycetes genomes: a test case for predicting lifestyles and emergence of pathogens.</title>
        <authorList>
            <person name="Haridas S."/>
            <person name="Albert R."/>
            <person name="Binder M."/>
            <person name="Bloem J."/>
            <person name="Labutti K."/>
            <person name="Salamov A."/>
            <person name="Andreopoulos B."/>
            <person name="Baker S."/>
            <person name="Barry K."/>
            <person name="Bills G."/>
            <person name="Bluhm B."/>
            <person name="Cannon C."/>
            <person name="Castanera R."/>
            <person name="Culley D."/>
            <person name="Daum C."/>
            <person name="Ezra D."/>
            <person name="Gonzalez J."/>
            <person name="Henrissat B."/>
            <person name="Kuo A."/>
            <person name="Liang C."/>
            <person name="Lipzen A."/>
            <person name="Lutzoni F."/>
            <person name="Magnuson J."/>
            <person name="Mondo S."/>
            <person name="Nolan M."/>
            <person name="Ohm R."/>
            <person name="Pangilinan J."/>
            <person name="Park H.-J."/>
            <person name="Ramirez L."/>
            <person name="Alfaro M."/>
            <person name="Sun H."/>
            <person name="Tritt A."/>
            <person name="Yoshinaga Y."/>
            <person name="Zwiers L.-H."/>
            <person name="Turgeon B."/>
            <person name="Goodwin S."/>
            <person name="Spatafora J."/>
            <person name="Crous P."/>
            <person name="Grigoriev I."/>
        </authorList>
    </citation>
    <scope>NUCLEOTIDE SEQUENCE</scope>
    <source>
        <strain evidence="1">CBS 690.94</strain>
    </source>
</reference>
<dbReference type="AlphaFoldDB" id="A0A9P4PU10"/>
<evidence type="ECO:0000313" key="2">
    <source>
        <dbReference type="Proteomes" id="UP000799764"/>
    </source>
</evidence>
<proteinExistence type="predicted"/>
<evidence type="ECO:0000313" key="1">
    <source>
        <dbReference type="EMBL" id="KAF2450197.1"/>
    </source>
</evidence>
<dbReference type="OrthoDB" id="3745471at2759"/>
<protein>
    <submittedName>
        <fullName evidence="1">Uncharacterized protein</fullName>
    </submittedName>
</protein>
<dbReference type="Proteomes" id="UP000799764">
    <property type="component" value="Unassembled WGS sequence"/>
</dbReference>
<comment type="caution">
    <text evidence="1">The sequence shown here is derived from an EMBL/GenBank/DDBJ whole genome shotgun (WGS) entry which is preliminary data.</text>
</comment>
<organism evidence="1 2">
    <name type="scientific">Karstenula rhodostoma CBS 690.94</name>
    <dbReference type="NCBI Taxonomy" id="1392251"/>
    <lineage>
        <taxon>Eukaryota</taxon>
        <taxon>Fungi</taxon>
        <taxon>Dikarya</taxon>
        <taxon>Ascomycota</taxon>
        <taxon>Pezizomycotina</taxon>
        <taxon>Dothideomycetes</taxon>
        <taxon>Pleosporomycetidae</taxon>
        <taxon>Pleosporales</taxon>
        <taxon>Massarineae</taxon>
        <taxon>Didymosphaeriaceae</taxon>
        <taxon>Karstenula</taxon>
    </lineage>
</organism>
<accession>A0A9P4PU10</accession>